<dbReference type="RefSeq" id="WP_256303429.1">
    <property type="nucleotide sequence ID" value="NZ_JALEQM010000116.1"/>
</dbReference>
<dbReference type="CDD" id="cd04182">
    <property type="entry name" value="GT_2_like_f"/>
    <property type="match status" value="1"/>
</dbReference>
<dbReference type="Proteomes" id="UP001204562">
    <property type="component" value="Unassembled WGS sequence"/>
</dbReference>
<sequence length="189" mass="20177">MRAAATVGAVLMASGAGSRFGSNKLLHPVEGRPLIQRAFAALPAALFDRAVVVSRYPEILSLAAQAGYHAFENPFADLGQSRSVTLGLAAVEDLDGALFAVCDQPWLTTESIKRLLNSFQESPDCICALSWGGKRGNPALFPREFYPELFALTGDAGGGAVIRAHPDRLVLVEAADPRELRDVDTLNDL</sequence>
<dbReference type="EMBL" id="JANFYS010000006">
    <property type="protein sequence ID" value="MCQ4769737.1"/>
    <property type="molecule type" value="Genomic_DNA"/>
</dbReference>
<proteinExistence type="predicted"/>
<dbReference type="InterPro" id="IPR025877">
    <property type="entry name" value="MobA-like_NTP_Trfase"/>
</dbReference>
<organism evidence="2 3">
    <name type="scientific">Intestinimonas massiliensis</name>
    <name type="common">ex Afouda et al. 2020</name>
    <dbReference type="NCBI Taxonomy" id="1673721"/>
    <lineage>
        <taxon>Bacteria</taxon>
        <taxon>Bacillati</taxon>
        <taxon>Bacillota</taxon>
        <taxon>Clostridia</taxon>
        <taxon>Eubacteriales</taxon>
        <taxon>Intestinimonas</taxon>
    </lineage>
</organism>
<name>A0AAW5JKH7_9FIRM</name>
<dbReference type="GO" id="GO:0016779">
    <property type="term" value="F:nucleotidyltransferase activity"/>
    <property type="evidence" value="ECO:0007669"/>
    <property type="project" value="UniProtKB-ARBA"/>
</dbReference>
<dbReference type="PANTHER" id="PTHR43777">
    <property type="entry name" value="MOLYBDENUM COFACTOR CYTIDYLYLTRANSFERASE"/>
    <property type="match status" value="1"/>
</dbReference>
<gene>
    <name evidence="2" type="ORF">NE579_04535</name>
</gene>
<accession>A0AAW5JKH7</accession>
<protein>
    <submittedName>
        <fullName evidence="2">Nucleotidyltransferase family protein</fullName>
    </submittedName>
</protein>
<dbReference type="Gene3D" id="3.90.550.10">
    <property type="entry name" value="Spore Coat Polysaccharide Biosynthesis Protein SpsA, Chain A"/>
    <property type="match status" value="1"/>
</dbReference>
<feature type="domain" description="MobA-like NTP transferase" evidence="1">
    <location>
        <begin position="9"/>
        <end position="167"/>
    </location>
</feature>
<evidence type="ECO:0000259" key="1">
    <source>
        <dbReference type="Pfam" id="PF12804"/>
    </source>
</evidence>
<dbReference type="PANTHER" id="PTHR43777:SF1">
    <property type="entry name" value="MOLYBDENUM COFACTOR CYTIDYLYLTRANSFERASE"/>
    <property type="match status" value="1"/>
</dbReference>
<dbReference type="SUPFAM" id="SSF53448">
    <property type="entry name" value="Nucleotide-diphospho-sugar transferases"/>
    <property type="match status" value="1"/>
</dbReference>
<dbReference type="Pfam" id="PF12804">
    <property type="entry name" value="NTP_transf_3"/>
    <property type="match status" value="1"/>
</dbReference>
<dbReference type="InterPro" id="IPR029044">
    <property type="entry name" value="Nucleotide-diphossugar_trans"/>
</dbReference>
<comment type="caution">
    <text evidence="2">The sequence shown here is derived from an EMBL/GenBank/DDBJ whole genome shotgun (WGS) entry which is preliminary data.</text>
</comment>
<evidence type="ECO:0000313" key="3">
    <source>
        <dbReference type="Proteomes" id="UP001204562"/>
    </source>
</evidence>
<dbReference type="AlphaFoldDB" id="A0AAW5JKH7"/>
<evidence type="ECO:0000313" key="2">
    <source>
        <dbReference type="EMBL" id="MCQ4769737.1"/>
    </source>
</evidence>
<reference evidence="2" key="1">
    <citation type="submission" date="2022-06" db="EMBL/GenBank/DDBJ databases">
        <title>Isolation of gut microbiota from human fecal samples.</title>
        <authorList>
            <person name="Pamer E.G."/>
            <person name="Barat B."/>
            <person name="Waligurski E."/>
            <person name="Medina S."/>
            <person name="Paddock L."/>
            <person name="Mostad J."/>
        </authorList>
    </citation>
    <scope>NUCLEOTIDE SEQUENCE</scope>
    <source>
        <strain evidence="2">DFI.9.91</strain>
    </source>
</reference>